<gene>
    <name evidence="5" type="ORF">A2625_02480</name>
</gene>
<comment type="similarity">
    <text evidence="1 3">Belongs to the glycosyl hydrolase 57 family.</text>
</comment>
<dbReference type="InterPro" id="IPR052046">
    <property type="entry name" value="GH57_Enzymes"/>
</dbReference>
<dbReference type="Proteomes" id="UP000178724">
    <property type="component" value="Unassembled WGS sequence"/>
</dbReference>
<dbReference type="GO" id="GO:0003824">
    <property type="term" value="F:catalytic activity"/>
    <property type="evidence" value="ECO:0007669"/>
    <property type="project" value="InterPro"/>
</dbReference>
<evidence type="ECO:0000256" key="3">
    <source>
        <dbReference type="RuleBase" id="RU361196"/>
    </source>
</evidence>
<name>A0A1F4PZV6_UNCSA</name>
<dbReference type="EMBL" id="METM01000029">
    <property type="protein sequence ID" value="OGB89169.1"/>
    <property type="molecule type" value="Genomic_DNA"/>
</dbReference>
<dbReference type="AlphaFoldDB" id="A0A1F4PZV6"/>
<dbReference type="CDD" id="cd10796">
    <property type="entry name" value="GH57N_APU"/>
    <property type="match status" value="1"/>
</dbReference>
<evidence type="ECO:0000259" key="4">
    <source>
        <dbReference type="Pfam" id="PF03065"/>
    </source>
</evidence>
<dbReference type="InterPro" id="IPR004300">
    <property type="entry name" value="Glyco_hydro_57_N"/>
</dbReference>
<evidence type="ECO:0000313" key="5">
    <source>
        <dbReference type="EMBL" id="OGB89169.1"/>
    </source>
</evidence>
<evidence type="ECO:0000313" key="6">
    <source>
        <dbReference type="Proteomes" id="UP000178724"/>
    </source>
</evidence>
<dbReference type="GO" id="GO:0005975">
    <property type="term" value="P:carbohydrate metabolic process"/>
    <property type="evidence" value="ECO:0007669"/>
    <property type="project" value="InterPro"/>
</dbReference>
<reference evidence="5 6" key="1">
    <citation type="journal article" date="2016" name="Nat. Commun.">
        <title>Thousands of microbial genomes shed light on interconnected biogeochemical processes in an aquifer system.</title>
        <authorList>
            <person name="Anantharaman K."/>
            <person name="Brown C.T."/>
            <person name="Hug L.A."/>
            <person name="Sharon I."/>
            <person name="Castelle C.J."/>
            <person name="Probst A.J."/>
            <person name="Thomas B.C."/>
            <person name="Singh A."/>
            <person name="Wilkins M.J."/>
            <person name="Karaoz U."/>
            <person name="Brodie E.L."/>
            <person name="Williams K.H."/>
            <person name="Hubbard S.S."/>
            <person name="Banfield J.F."/>
        </authorList>
    </citation>
    <scope>NUCLEOTIDE SEQUENCE [LARGE SCALE GENOMIC DNA]</scope>
</reference>
<organism evidence="5 6">
    <name type="scientific">candidate division WOR-1 bacterium RIFCSPHIGHO2_01_FULL_53_15</name>
    <dbReference type="NCBI Taxonomy" id="1802564"/>
    <lineage>
        <taxon>Bacteria</taxon>
        <taxon>Bacillati</taxon>
        <taxon>Saganbacteria</taxon>
    </lineage>
</organism>
<dbReference type="PANTHER" id="PTHR36306">
    <property type="entry name" value="ALPHA-AMYLASE-RELATED-RELATED"/>
    <property type="match status" value="1"/>
</dbReference>
<accession>A0A1F4PZV6</accession>
<keyword evidence="2 3" id="KW-0119">Carbohydrate metabolism</keyword>
<proteinExistence type="inferred from homology"/>
<dbReference type="Pfam" id="PF03065">
    <property type="entry name" value="Glyco_hydro_57"/>
    <property type="match status" value="1"/>
</dbReference>
<protein>
    <recommendedName>
        <fullName evidence="4">Glycoside hydrolase family 57 N-terminal domain-containing protein</fullName>
    </recommendedName>
</protein>
<evidence type="ECO:0000256" key="2">
    <source>
        <dbReference type="ARBA" id="ARBA00023277"/>
    </source>
</evidence>
<feature type="domain" description="Glycoside hydrolase family 57 N-terminal" evidence="4">
    <location>
        <begin position="9"/>
        <end position="436"/>
    </location>
</feature>
<dbReference type="InterPro" id="IPR027291">
    <property type="entry name" value="Glyco_hydro_38_N_sf"/>
</dbReference>
<dbReference type="Gene3D" id="3.20.110.10">
    <property type="entry name" value="Glycoside hydrolase 38, N terminal domain"/>
    <property type="match status" value="1"/>
</dbReference>
<dbReference type="SUPFAM" id="SSF88713">
    <property type="entry name" value="Glycoside hydrolase/deacetylase"/>
    <property type="match status" value="1"/>
</dbReference>
<dbReference type="PANTHER" id="PTHR36306:SF1">
    <property type="entry name" value="ALPHA-AMYLASE-RELATED"/>
    <property type="match status" value="1"/>
</dbReference>
<sequence>MTSQPVSLAILWHMHQPFYKDLVTGEYILPWVRLHAVKDYYDMAAVLDRFPEVKINFNLVPSLLLQIEDYVNNNVTDTFLDLTLKEPGDLSFDDRIFILQNFFMANWDNMVKPYPRYQDLLLKRGRFVSHAELAKVVLRFSTQELLDLQVWFNLTWFGFISKHEDPAVKELIAKGKYFTRDDKQTVINKQMEIMGKVIPKYRELEDRGQIEITTTPFYHPILPLLCDSAAAKEAMPYVKLPGSLFRHPKDAEAQIKAAVEFHEQRFGRKPCGMWPAEGSVSEQVVTLMGKAGIRWAATDEGVLERTLHKIEMKARTLSSAELCQPYLIEHDGEAVAMIFRNHFISDQIGFVYYRWRVEDAVTDFTSHLNNIRVSLPEDGRRYLVSVILDGENAWEYYHDGGKEFFDAFYGRLRRDPLIRTARVSDYLAENPPQKRISRLFAGSWINNNFKIWIGHEEDNLAWDHLNKARLALENAADGDTKTAWQEIYIAEGSDWCWWYGDDHSSENDAAFDGLFRQHLKNVYNLIGRRPPKELDLPIKKPRVIRPVKEPVYLIQPALDGEITNYYEWLSAGCYDLARARGAMHQIETMLAELYYGFSLTDLFVRLGVNLNLKNDEARAYSFAVVFSAPAEAKAELSFGAEEGRYIFKLHRLNEKHEWELIKEIESFGVGRIIELGIPFSFLDAKAGQKIEFIIVIYKDGQELERWPRGGGITVAVPTESYEEEQWFI</sequence>
<evidence type="ECO:0000256" key="1">
    <source>
        <dbReference type="ARBA" id="ARBA00006821"/>
    </source>
</evidence>
<dbReference type="InterPro" id="IPR011330">
    <property type="entry name" value="Glyco_hydro/deAcase_b/a-brl"/>
</dbReference>
<comment type="caution">
    <text evidence="5">The sequence shown here is derived from an EMBL/GenBank/DDBJ whole genome shotgun (WGS) entry which is preliminary data.</text>
</comment>